<name>A0A399RN16_9PROT</name>
<dbReference type="InterPro" id="IPR004498">
    <property type="entry name" value="Ribosomal_PrmA_MeTrfase"/>
</dbReference>
<comment type="caution">
    <text evidence="7">The sequence shown here is derived from an EMBL/GenBank/DDBJ whole genome shotgun (WGS) entry which is preliminary data.</text>
</comment>
<dbReference type="Pfam" id="PF06325">
    <property type="entry name" value="PrmA"/>
    <property type="match status" value="1"/>
</dbReference>
<dbReference type="EMBL" id="QWFX01000005">
    <property type="protein sequence ID" value="RIJ33170.1"/>
    <property type="molecule type" value="Genomic_DNA"/>
</dbReference>
<reference evidence="7 8" key="1">
    <citation type="submission" date="2018-08" db="EMBL/GenBank/DDBJ databases">
        <title>Henriciella mobilis sp. nov., isolated from seawater.</title>
        <authorList>
            <person name="Cheng H."/>
            <person name="Wu Y.-H."/>
            <person name="Xu X.-W."/>
            <person name="Guo L.-L."/>
        </authorList>
    </citation>
    <scope>NUCLEOTIDE SEQUENCE [LARGE SCALE GENOMIC DNA]</scope>
    <source>
        <strain evidence="7 8">JN25</strain>
    </source>
</reference>
<dbReference type="OrthoDB" id="9785995at2"/>
<evidence type="ECO:0000313" key="7">
    <source>
        <dbReference type="EMBL" id="RIJ33170.1"/>
    </source>
</evidence>
<keyword evidence="4 6" id="KW-0808">Transferase</keyword>
<keyword evidence="3 6" id="KW-0489">Methyltransferase</keyword>
<evidence type="ECO:0000256" key="2">
    <source>
        <dbReference type="ARBA" id="ARBA00022490"/>
    </source>
</evidence>
<comment type="function">
    <text evidence="6">Methylates ribosomal protein L11.</text>
</comment>
<comment type="similarity">
    <text evidence="1 6">Belongs to the methyltransferase superfamily. PrmA family.</text>
</comment>
<dbReference type="SUPFAM" id="SSF53335">
    <property type="entry name" value="S-adenosyl-L-methionine-dependent methyltransferases"/>
    <property type="match status" value="1"/>
</dbReference>
<dbReference type="GO" id="GO:0016279">
    <property type="term" value="F:protein-lysine N-methyltransferase activity"/>
    <property type="evidence" value="ECO:0007669"/>
    <property type="project" value="RHEA"/>
</dbReference>
<dbReference type="HAMAP" id="MF_00735">
    <property type="entry name" value="Methyltr_PrmA"/>
    <property type="match status" value="1"/>
</dbReference>
<keyword evidence="5 6" id="KW-0949">S-adenosyl-L-methionine</keyword>
<comment type="subcellular location">
    <subcellularLocation>
        <location evidence="6">Cytoplasm</location>
    </subcellularLocation>
</comment>
<organism evidence="7 8">
    <name type="scientific">Henriciella mobilis</name>
    <dbReference type="NCBI Taxonomy" id="2305467"/>
    <lineage>
        <taxon>Bacteria</taxon>
        <taxon>Pseudomonadati</taxon>
        <taxon>Pseudomonadota</taxon>
        <taxon>Alphaproteobacteria</taxon>
        <taxon>Hyphomonadales</taxon>
        <taxon>Hyphomonadaceae</taxon>
        <taxon>Henriciella</taxon>
    </lineage>
</organism>
<evidence type="ECO:0000256" key="5">
    <source>
        <dbReference type="ARBA" id="ARBA00022691"/>
    </source>
</evidence>
<keyword evidence="8" id="KW-1185">Reference proteome</keyword>
<dbReference type="GO" id="GO:0005737">
    <property type="term" value="C:cytoplasm"/>
    <property type="evidence" value="ECO:0007669"/>
    <property type="project" value="UniProtKB-SubCell"/>
</dbReference>
<dbReference type="PANTHER" id="PTHR43648">
    <property type="entry name" value="ELECTRON TRANSFER FLAVOPROTEIN BETA SUBUNIT LYSINE METHYLTRANSFERASE"/>
    <property type="match status" value="1"/>
</dbReference>
<evidence type="ECO:0000256" key="1">
    <source>
        <dbReference type="ARBA" id="ARBA00009741"/>
    </source>
</evidence>
<dbReference type="Gene3D" id="3.40.50.150">
    <property type="entry name" value="Vaccinia Virus protein VP39"/>
    <property type="match status" value="1"/>
</dbReference>
<evidence type="ECO:0000256" key="6">
    <source>
        <dbReference type="HAMAP-Rule" id="MF_00735"/>
    </source>
</evidence>
<evidence type="ECO:0000256" key="3">
    <source>
        <dbReference type="ARBA" id="ARBA00022603"/>
    </source>
</evidence>
<comment type="catalytic activity">
    <reaction evidence="6">
        <text>L-lysyl-[protein] + 3 S-adenosyl-L-methionine = N(6),N(6),N(6)-trimethyl-L-lysyl-[protein] + 3 S-adenosyl-L-homocysteine + 3 H(+)</text>
        <dbReference type="Rhea" id="RHEA:54192"/>
        <dbReference type="Rhea" id="RHEA-COMP:9752"/>
        <dbReference type="Rhea" id="RHEA-COMP:13826"/>
        <dbReference type="ChEBI" id="CHEBI:15378"/>
        <dbReference type="ChEBI" id="CHEBI:29969"/>
        <dbReference type="ChEBI" id="CHEBI:57856"/>
        <dbReference type="ChEBI" id="CHEBI:59789"/>
        <dbReference type="ChEBI" id="CHEBI:61961"/>
    </reaction>
</comment>
<comment type="caution">
    <text evidence="6">Lacks conserved residue(s) required for the propagation of feature annotation.</text>
</comment>
<dbReference type="InterPro" id="IPR029063">
    <property type="entry name" value="SAM-dependent_MTases_sf"/>
</dbReference>
<protein>
    <recommendedName>
        <fullName evidence="6">Ribosomal protein L11 methyltransferase</fullName>
        <shortName evidence="6">L11 Mtase</shortName>
        <ecNumber evidence="6">2.1.1.-</ecNumber>
    </recommendedName>
</protein>
<dbReference type="GO" id="GO:0032259">
    <property type="term" value="P:methylation"/>
    <property type="evidence" value="ECO:0007669"/>
    <property type="project" value="UniProtKB-KW"/>
</dbReference>
<keyword evidence="2 6" id="KW-0963">Cytoplasm</keyword>
<dbReference type="InterPro" id="IPR050078">
    <property type="entry name" value="Ribosomal_L11_MeTrfase_PrmA"/>
</dbReference>
<dbReference type="Proteomes" id="UP000266385">
    <property type="component" value="Unassembled WGS sequence"/>
</dbReference>
<dbReference type="PANTHER" id="PTHR43648:SF1">
    <property type="entry name" value="ELECTRON TRANSFER FLAVOPROTEIN BETA SUBUNIT LYSINE METHYLTRANSFERASE"/>
    <property type="match status" value="1"/>
</dbReference>
<proteinExistence type="inferred from homology"/>
<dbReference type="RefSeq" id="WP_119375248.1">
    <property type="nucleotide sequence ID" value="NZ_QWFX01000005.1"/>
</dbReference>
<accession>A0A399RN16</accession>
<gene>
    <name evidence="6" type="primary">prmA</name>
    <name evidence="7" type="ORF">D1223_02060</name>
</gene>
<dbReference type="CDD" id="cd02440">
    <property type="entry name" value="AdoMet_MTases"/>
    <property type="match status" value="1"/>
</dbReference>
<evidence type="ECO:0000256" key="4">
    <source>
        <dbReference type="ARBA" id="ARBA00022679"/>
    </source>
</evidence>
<dbReference type="EC" id="2.1.1.-" evidence="6"/>
<dbReference type="AlphaFoldDB" id="A0A399RN16"/>
<evidence type="ECO:0000313" key="8">
    <source>
        <dbReference type="Proteomes" id="UP000266385"/>
    </source>
</evidence>
<sequence>MYQITAKGPREAIEPAWDALAWADPSPAGAVDAKEDGRHAWRLDAYAETAEEADACKAMILETSPSLNPVVEALEDRDWVTLSLEGLPPVEAGRFIVAGSHALAKSAPGKTPILIEAGPAFGTGHHGTTLGCLLGFEEVLKRARPQKVLDVGTGSGVLAIAAIKAGAKRAWGTEIDADSVRVANENAAKNHVANAFHTFETGGGMNTTIRGDGPYDLVFANILFRPLVGLAPTIAGLTAPGGHVILSGLLSHQEPLVREAYASRGLGLIHRVRKDGWSSLVFERMR</sequence>